<evidence type="ECO:0000313" key="3">
    <source>
        <dbReference type="Proteomes" id="UP000316476"/>
    </source>
</evidence>
<gene>
    <name evidence="2" type="ORF">V7x_42560</name>
</gene>
<protein>
    <submittedName>
        <fullName evidence="2">Uncharacterized protein</fullName>
    </submittedName>
</protein>
<keyword evidence="1" id="KW-1133">Transmembrane helix</keyword>
<reference evidence="2 3" key="1">
    <citation type="submission" date="2019-02" db="EMBL/GenBank/DDBJ databases">
        <title>Deep-cultivation of Planctomycetes and their phenomic and genomic characterization uncovers novel biology.</title>
        <authorList>
            <person name="Wiegand S."/>
            <person name="Jogler M."/>
            <person name="Boedeker C."/>
            <person name="Pinto D."/>
            <person name="Vollmers J."/>
            <person name="Rivas-Marin E."/>
            <person name="Kohn T."/>
            <person name="Peeters S.H."/>
            <person name="Heuer A."/>
            <person name="Rast P."/>
            <person name="Oberbeckmann S."/>
            <person name="Bunk B."/>
            <person name="Jeske O."/>
            <person name="Meyerdierks A."/>
            <person name="Storesund J.E."/>
            <person name="Kallscheuer N."/>
            <person name="Luecker S."/>
            <person name="Lage O.M."/>
            <person name="Pohl T."/>
            <person name="Merkel B.J."/>
            <person name="Hornburger P."/>
            <person name="Mueller R.-W."/>
            <person name="Bruemmer F."/>
            <person name="Labrenz M."/>
            <person name="Spormann A.M."/>
            <person name="Op Den Camp H."/>
            <person name="Overmann J."/>
            <person name="Amann R."/>
            <person name="Jetten M.S.M."/>
            <person name="Mascher T."/>
            <person name="Medema M.H."/>
            <person name="Devos D.P."/>
            <person name="Kaster A.-K."/>
            <person name="Ovreas L."/>
            <person name="Rohde M."/>
            <person name="Galperin M.Y."/>
            <person name="Jogler C."/>
        </authorList>
    </citation>
    <scope>NUCLEOTIDE SEQUENCE [LARGE SCALE GENOMIC DNA]</scope>
    <source>
        <strain evidence="2 3">V7</strain>
    </source>
</reference>
<sequence length="151" mass="16951">MSRPIRYIALIFGCSVSLFVLFVAMSFSRLDDAYAQWGAADMVIEYMDDNDGRWPQDWSDLQPYFDAGGGRVSGWSYDKFQQHVWIDFSADPIELNRLSQTTTAPPFNVIDSTSIFGPQFDDGPNGMLLRHFNPDAPNSTPPTDATVELAQ</sequence>
<accession>A0A5C6FQX7</accession>
<dbReference type="OrthoDB" id="273475at2"/>
<feature type="transmembrane region" description="Helical" evidence="1">
    <location>
        <begin position="7"/>
        <end position="27"/>
    </location>
</feature>
<comment type="caution">
    <text evidence="2">The sequence shown here is derived from an EMBL/GenBank/DDBJ whole genome shotgun (WGS) entry which is preliminary data.</text>
</comment>
<dbReference type="AlphaFoldDB" id="A0A5C6FQX7"/>
<organism evidence="2 3">
    <name type="scientific">Crateriforma conspicua</name>
    <dbReference type="NCBI Taxonomy" id="2527996"/>
    <lineage>
        <taxon>Bacteria</taxon>
        <taxon>Pseudomonadati</taxon>
        <taxon>Planctomycetota</taxon>
        <taxon>Planctomycetia</taxon>
        <taxon>Planctomycetales</taxon>
        <taxon>Planctomycetaceae</taxon>
        <taxon>Crateriforma</taxon>
    </lineage>
</organism>
<keyword evidence="1" id="KW-0472">Membrane</keyword>
<proteinExistence type="predicted"/>
<dbReference type="EMBL" id="SJPZ01000002">
    <property type="protein sequence ID" value="TWU62521.1"/>
    <property type="molecule type" value="Genomic_DNA"/>
</dbReference>
<dbReference type="RefSeq" id="WP_146415287.1">
    <property type="nucleotide sequence ID" value="NZ_SJPZ01000002.1"/>
</dbReference>
<evidence type="ECO:0000256" key="1">
    <source>
        <dbReference type="SAM" id="Phobius"/>
    </source>
</evidence>
<keyword evidence="1" id="KW-0812">Transmembrane</keyword>
<dbReference type="Proteomes" id="UP000316476">
    <property type="component" value="Unassembled WGS sequence"/>
</dbReference>
<name>A0A5C6FQX7_9PLAN</name>
<evidence type="ECO:0000313" key="2">
    <source>
        <dbReference type="EMBL" id="TWU62521.1"/>
    </source>
</evidence>